<dbReference type="EMBL" id="CP047156">
    <property type="protein sequence ID" value="QHC01961.1"/>
    <property type="molecule type" value="Genomic_DNA"/>
</dbReference>
<feature type="region of interest" description="Disordered" evidence="1">
    <location>
        <begin position="1"/>
        <end position="43"/>
    </location>
</feature>
<dbReference type="OrthoDB" id="8480367at2"/>
<name>A0A7L4YRT9_9ACTN</name>
<evidence type="ECO:0000313" key="3">
    <source>
        <dbReference type="Proteomes" id="UP000463857"/>
    </source>
</evidence>
<reference evidence="2 3" key="1">
    <citation type="journal article" date="2018" name="Int. J. Syst. Evol. Microbiol.">
        <title>Epidermidibacterium keratini gen. nov., sp. nov., a member of the family Sporichthyaceae, isolated from keratin epidermis.</title>
        <authorList>
            <person name="Lee D.G."/>
            <person name="Trujillo M.E."/>
            <person name="Kang S."/>
            <person name="Nam J.J."/>
            <person name="Kim Y.J."/>
        </authorList>
    </citation>
    <scope>NUCLEOTIDE SEQUENCE [LARGE SCALE GENOMIC DNA]</scope>
    <source>
        <strain evidence="2 3">EPI-7</strain>
    </source>
</reference>
<dbReference type="Proteomes" id="UP000463857">
    <property type="component" value="Chromosome"/>
</dbReference>
<keyword evidence="3" id="KW-1185">Reference proteome</keyword>
<accession>A0A7L4YRT9</accession>
<evidence type="ECO:0000313" key="2">
    <source>
        <dbReference type="EMBL" id="QHC01961.1"/>
    </source>
</evidence>
<proteinExistence type="predicted"/>
<organism evidence="2 3">
    <name type="scientific">Epidermidibacterium keratini</name>
    <dbReference type="NCBI Taxonomy" id="1891644"/>
    <lineage>
        <taxon>Bacteria</taxon>
        <taxon>Bacillati</taxon>
        <taxon>Actinomycetota</taxon>
        <taxon>Actinomycetes</taxon>
        <taxon>Sporichthyales</taxon>
        <taxon>Sporichthyaceae</taxon>
        <taxon>Epidermidibacterium</taxon>
    </lineage>
</organism>
<evidence type="ECO:0000256" key="1">
    <source>
        <dbReference type="SAM" id="MobiDB-lite"/>
    </source>
</evidence>
<dbReference type="InterPro" id="IPR022183">
    <property type="entry name" value="DUF3710"/>
</dbReference>
<dbReference type="InParanoid" id="A0A7L4YRT9"/>
<protein>
    <submittedName>
        <fullName evidence="2">DUF3710 domain-containing protein</fullName>
    </submittedName>
</protein>
<feature type="region of interest" description="Disordered" evidence="1">
    <location>
        <begin position="208"/>
        <end position="228"/>
    </location>
</feature>
<sequence length="228" mass="24289">MFGRKRKFDRTIRERGVPPEHESERAAADISTSGPFDVSDAPEEEGDVLDFGAMRIPANPGFEVRLEMTGQGVLQGVTLQRADSVMQLGVFAAPRSGGAWEQIREDILGEAEKSGAKLTQQDGRFGPELRGLLAAPGGGTQAARFLGVDGPRWFLRGLIAGPAAADDDRSAEFEDVFAGIVVDRGSDPKPVREPITLRLPDALQQQVDAAAAQAREQAARAAAGGNQQ</sequence>
<gene>
    <name evidence="2" type="ORF">EK0264_17885</name>
</gene>
<dbReference type="Pfam" id="PF12502">
    <property type="entry name" value="DUF3710"/>
    <property type="match status" value="1"/>
</dbReference>
<feature type="compositionally biased region" description="Basic and acidic residues" evidence="1">
    <location>
        <begin position="9"/>
        <end position="27"/>
    </location>
</feature>
<dbReference type="AlphaFoldDB" id="A0A7L4YRT9"/>
<dbReference type="RefSeq" id="WP_159547085.1">
    <property type="nucleotide sequence ID" value="NZ_CP047156.1"/>
</dbReference>
<dbReference type="KEGG" id="eke:EK0264_17885"/>